<sequence length="66" mass="7494">MPVQLRAAFSAIPAFSDIGETQSLNRGYDQEESETRAYYDIDERFVQLGKAIETFATARTIVIDNY</sequence>
<dbReference type="Proteomes" id="UP000005237">
    <property type="component" value="Unassembled WGS sequence"/>
</dbReference>
<protein>
    <submittedName>
        <fullName evidence="1">Uncharacterized protein</fullName>
    </submittedName>
</protein>
<organism evidence="1 2">
    <name type="scientific">Caenorhabditis japonica</name>
    <dbReference type="NCBI Taxonomy" id="281687"/>
    <lineage>
        <taxon>Eukaryota</taxon>
        <taxon>Metazoa</taxon>
        <taxon>Ecdysozoa</taxon>
        <taxon>Nematoda</taxon>
        <taxon>Chromadorea</taxon>
        <taxon>Rhabditida</taxon>
        <taxon>Rhabditina</taxon>
        <taxon>Rhabditomorpha</taxon>
        <taxon>Rhabditoidea</taxon>
        <taxon>Rhabditidae</taxon>
        <taxon>Peloderinae</taxon>
        <taxon>Caenorhabditis</taxon>
    </lineage>
</organism>
<name>A0A8R1ENT5_CAEJA</name>
<evidence type="ECO:0000313" key="1">
    <source>
        <dbReference type="EnsemblMetazoa" id="CJA39489.1"/>
    </source>
</evidence>
<keyword evidence="2" id="KW-1185">Reference proteome</keyword>
<reference evidence="2" key="1">
    <citation type="submission" date="2010-08" db="EMBL/GenBank/DDBJ databases">
        <authorList>
            <consortium name="Caenorhabditis japonica Sequencing Consortium"/>
            <person name="Wilson R.K."/>
        </authorList>
    </citation>
    <scope>NUCLEOTIDE SEQUENCE [LARGE SCALE GENOMIC DNA]</scope>
    <source>
        <strain evidence="2">DF5081</strain>
    </source>
</reference>
<reference evidence="1" key="2">
    <citation type="submission" date="2022-06" db="UniProtKB">
        <authorList>
            <consortium name="EnsemblMetazoa"/>
        </authorList>
    </citation>
    <scope>IDENTIFICATION</scope>
    <source>
        <strain evidence="1">DF5081</strain>
    </source>
</reference>
<proteinExistence type="predicted"/>
<accession>A0A8R1ENT5</accession>
<dbReference type="AlphaFoldDB" id="A0A8R1ENT5"/>
<dbReference type="EnsemblMetazoa" id="CJA39489.1">
    <property type="protein sequence ID" value="CJA39489.1"/>
    <property type="gene ID" value="WBGene00215336"/>
</dbReference>
<evidence type="ECO:0000313" key="2">
    <source>
        <dbReference type="Proteomes" id="UP000005237"/>
    </source>
</evidence>